<dbReference type="GO" id="GO:0005886">
    <property type="term" value="C:plasma membrane"/>
    <property type="evidence" value="ECO:0007669"/>
    <property type="project" value="UniProtKB-SubCell"/>
</dbReference>
<dbReference type="GeneID" id="64054400"/>
<proteinExistence type="predicted"/>
<accession>A0A2H6D9X9</accession>
<dbReference type="PANTHER" id="PTHR32502">
    <property type="entry name" value="N-ACETYLGALACTOSAMINE PERMEASE II COMPONENT-RELATED"/>
    <property type="match status" value="1"/>
</dbReference>
<dbReference type="PROSITE" id="PS51106">
    <property type="entry name" value="PTS_EIIC_TYPE_4"/>
    <property type="match status" value="1"/>
</dbReference>
<dbReference type="PANTHER" id="PTHR32502:SF8">
    <property type="entry name" value="N-ACETYLGALACTOSAMINE PERMEASE IIC COMPONENT 1"/>
    <property type="match status" value="1"/>
</dbReference>
<keyword evidence="6 9" id="KW-0812">Transmembrane</keyword>
<evidence type="ECO:0000256" key="5">
    <source>
        <dbReference type="ARBA" id="ARBA00022683"/>
    </source>
</evidence>
<keyword evidence="4" id="KW-0762">Sugar transport</keyword>
<protein>
    <submittedName>
        <fullName evidence="10">Phosphotransferase system PTS sorbose-specific IIC subunit</fullName>
    </submittedName>
</protein>
<feature type="transmembrane region" description="Helical" evidence="9">
    <location>
        <begin position="37"/>
        <end position="66"/>
    </location>
</feature>
<evidence type="ECO:0000256" key="4">
    <source>
        <dbReference type="ARBA" id="ARBA00022597"/>
    </source>
</evidence>
<dbReference type="GO" id="GO:0016740">
    <property type="term" value="F:transferase activity"/>
    <property type="evidence" value="ECO:0007669"/>
    <property type="project" value="UniProtKB-KW"/>
</dbReference>
<feature type="transmembrane region" description="Helical" evidence="9">
    <location>
        <begin position="183"/>
        <end position="202"/>
    </location>
</feature>
<dbReference type="GO" id="GO:0009401">
    <property type="term" value="P:phosphoenolpyruvate-dependent sugar phosphotransferase system"/>
    <property type="evidence" value="ECO:0007669"/>
    <property type="project" value="UniProtKB-KW"/>
</dbReference>
<keyword evidence="11" id="KW-1185">Reference proteome</keyword>
<reference evidence="10 11" key="1">
    <citation type="submission" date="2016-05" db="EMBL/GenBank/DDBJ databases">
        <title>Whole genome sequencing of Tetragenococcus halophilus subsp. halophilus NISL 7118.</title>
        <authorList>
            <person name="Shiwa Y."/>
            <person name="Nishimura I."/>
            <person name="Yoshikawa H."/>
            <person name="Koyama Y."/>
            <person name="Oguma T."/>
        </authorList>
    </citation>
    <scope>NUCLEOTIDE SEQUENCE [LARGE SCALE GENOMIC DNA]</scope>
    <source>
        <strain evidence="10 11">NISL 7118</strain>
    </source>
</reference>
<feature type="transmembrane region" description="Helical" evidence="9">
    <location>
        <begin position="98"/>
        <end position="120"/>
    </location>
</feature>
<dbReference type="InterPro" id="IPR004700">
    <property type="entry name" value="PTS_IIC_man"/>
</dbReference>
<evidence type="ECO:0000256" key="6">
    <source>
        <dbReference type="ARBA" id="ARBA00022692"/>
    </source>
</evidence>
<keyword evidence="8 9" id="KW-0472">Membrane</keyword>
<dbReference type="InterPro" id="IPR050303">
    <property type="entry name" value="GatZ_KbaZ_carbometab"/>
</dbReference>
<feature type="transmembrane region" description="Helical" evidence="9">
    <location>
        <begin position="6"/>
        <end position="25"/>
    </location>
</feature>
<comment type="caution">
    <text evidence="10">The sequence shown here is derived from an EMBL/GenBank/DDBJ whole genome shotgun (WGS) entry which is preliminary data.</text>
</comment>
<evidence type="ECO:0000256" key="8">
    <source>
        <dbReference type="ARBA" id="ARBA00023136"/>
    </source>
</evidence>
<evidence type="ECO:0000313" key="11">
    <source>
        <dbReference type="Proteomes" id="UP000236214"/>
    </source>
</evidence>
<keyword evidence="5" id="KW-0598">Phosphotransferase system</keyword>
<dbReference type="AlphaFoldDB" id="A0A2H6D9X9"/>
<feature type="transmembrane region" description="Helical" evidence="9">
    <location>
        <begin position="214"/>
        <end position="242"/>
    </location>
</feature>
<evidence type="ECO:0000256" key="2">
    <source>
        <dbReference type="ARBA" id="ARBA00022448"/>
    </source>
</evidence>
<organism evidence="10 11">
    <name type="scientific">Tetragenococcus halophilus subsp. halophilus</name>
    <dbReference type="NCBI Taxonomy" id="1513897"/>
    <lineage>
        <taxon>Bacteria</taxon>
        <taxon>Bacillati</taxon>
        <taxon>Bacillota</taxon>
        <taxon>Bacilli</taxon>
        <taxon>Lactobacillales</taxon>
        <taxon>Enterococcaceae</taxon>
        <taxon>Tetragenococcus</taxon>
    </lineage>
</organism>
<keyword evidence="3" id="KW-1003">Cell membrane</keyword>
<keyword evidence="2" id="KW-0813">Transport</keyword>
<keyword evidence="10" id="KW-0808">Transferase</keyword>
<dbReference type="EMBL" id="BDEC01000060">
    <property type="protein sequence ID" value="GBD68736.1"/>
    <property type="molecule type" value="Genomic_DNA"/>
</dbReference>
<dbReference type="RefSeq" id="WP_069029082.1">
    <property type="nucleotide sequence ID" value="NZ_BDDZ01000099.1"/>
</dbReference>
<evidence type="ECO:0000313" key="10">
    <source>
        <dbReference type="EMBL" id="GBD68736.1"/>
    </source>
</evidence>
<feature type="transmembrane region" description="Helical" evidence="9">
    <location>
        <begin position="150"/>
        <end position="171"/>
    </location>
</feature>
<evidence type="ECO:0000256" key="1">
    <source>
        <dbReference type="ARBA" id="ARBA00004651"/>
    </source>
</evidence>
<evidence type="ECO:0000256" key="9">
    <source>
        <dbReference type="SAM" id="Phobius"/>
    </source>
</evidence>
<comment type="subcellular location">
    <subcellularLocation>
        <location evidence="1">Cell membrane</location>
        <topology evidence="1">Multi-pass membrane protein</topology>
    </subcellularLocation>
</comment>
<evidence type="ECO:0000256" key="3">
    <source>
        <dbReference type="ARBA" id="ARBA00022475"/>
    </source>
</evidence>
<dbReference type="Proteomes" id="UP000236214">
    <property type="component" value="Unassembled WGS sequence"/>
</dbReference>
<name>A0A2H6D9X9_TETHA</name>
<sequence>MDINILQAILIGIIYFLSVNGTPWLTVLGSTVLARPIICGTLVGLVLGDPVQGCIIGSSISLPYLAYISAGGSLPMDPGLAGTLGTALAMAASASPEVAVSLAVPIGLLGTVIWIAHMTVDISFQHMIDKNATKGNDKQIERLHMYAPQIFLFIITVVPVFVVTYFGSGLVTNILDALEGTPLHALEVIGGVLPALGIAMILKSVMNKETAVFYFLGFILAVYMELPIIAVSIIGFIIAFIYTQLLFKDSSEA</sequence>
<gene>
    <name evidence="10" type="ORF">TEHN7118_1542</name>
</gene>
<dbReference type="Pfam" id="PF03609">
    <property type="entry name" value="EII-Sor"/>
    <property type="match status" value="1"/>
</dbReference>
<evidence type="ECO:0000256" key="7">
    <source>
        <dbReference type="ARBA" id="ARBA00022989"/>
    </source>
</evidence>
<keyword evidence="7 9" id="KW-1133">Transmembrane helix</keyword>